<sequence length="284" mass="32392">MRWAKVAEQKACEEEGGNERRVLGDKRVFSVCIGLVSVLSTLSPRLYRFFAVSRWNPIVQDTMQGVYMRPDSGEMTSEKTQTTVSCNIRLPRQRSSLQGRRLLELGRGFWSLFRAQWESGVRRHVAWADHEEHYLLPASPLSTAIMMESIPAVRALLALDADPLEKLEDRSPIPIFNELEMIQIAVDLKATTHDPLSVQSQLARNITPGAMKTTFQILHERHRRLGGDYKDKTSLAVQIITRLVQLGREDLVRALLELGHSVESHDELMIEAMKMNDESMFRLL</sequence>
<keyword evidence="1" id="KW-0812">Transmembrane</keyword>
<keyword evidence="1" id="KW-0472">Membrane</keyword>
<protein>
    <submittedName>
        <fullName evidence="2">Uncharacterized protein</fullName>
    </submittedName>
</protein>
<accession>A0A0W0EVQ3</accession>
<evidence type="ECO:0000313" key="2">
    <source>
        <dbReference type="EMBL" id="KTB28158.1"/>
    </source>
</evidence>
<dbReference type="Proteomes" id="UP000054988">
    <property type="component" value="Unassembled WGS sequence"/>
</dbReference>
<comment type="caution">
    <text evidence="2">The sequence shown here is derived from an EMBL/GenBank/DDBJ whole genome shotgun (WGS) entry which is preliminary data.</text>
</comment>
<proteinExistence type="predicted"/>
<dbReference type="AlphaFoldDB" id="A0A0W0EVQ3"/>
<evidence type="ECO:0000313" key="3">
    <source>
        <dbReference type="Proteomes" id="UP000054988"/>
    </source>
</evidence>
<name>A0A0W0EVQ3_MONRR</name>
<organism evidence="2 3">
    <name type="scientific">Moniliophthora roreri</name>
    <name type="common">Frosty pod rot fungus</name>
    <name type="synonym">Monilia roreri</name>
    <dbReference type="NCBI Taxonomy" id="221103"/>
    <lineage>
        <taxon>Eukaryota</taxon>
        <taxon>Fungi</taxon>
        <taxon>Dikarya</taxon>
        <taxon>Basidiomycota</taxon>
        <taxon>Agaricomycotina</taxon>
        <taxon>Agaricomycetes</taxon>
        <taxon>Agaricomycetidae</taxon>
        <taxon>Agaricales</taxon>
        <taxon>Marasmiineae</taxon>
        <taxon>Marasmiaceae</taxon>
        <taxon>Moniliophthora</taxon>
    </lineage>
</organism>
<reference evidence="2 3" key="1">
    <citation type="submission" date="2015-12" db="EMBL/GenBank/DDBJ databases">
        <title>Draft genome sequence of Moniliophthora roreri, the causal agent of frosty pod rot of cacao.</title>
        <authorList>
            <person name="Aime M.C."/>
            <person name="Diaz-Valderrama J.R."/>
            <person name="Kijpornyongpan T."/>
            <person name="Phillips-Mora W."/>
        </authorList>
    </citation>
    <scope>NUCLEOTIDE SEQUENCE [LARGE SCALE GENOMIC DNA]</scope>
    <source>
        <strain evidence="2 3">MCA 2952</strain>
    </source>
</reference>
<keyword evidence="1" id="KW-1133">Transmembrane helix</keyword>
<evidence type="ECO:0000256" key="1">
    <source>
        <dbReference type="SAM" id="Phobius"/>
    </source>
</evidence>
<dbReference type="EMBL" id="LATX01002500">
    <property type="protein sequence ID" value="KTB28158.1"/>
    <property type="molecule type" value="Genomic_DNA"/>
</dbReference>
<feature type="transmembrane region" description="Helical" evidence="1">
    <location>
        <begin position="28"/>
        <end position="47"/>
    </location>
</feature>
<gene>
    <name evidence="2" type="ORF">WG66_19246</name>
</gene>